<protein>
    <submittedName>
        <fullName evidence="1">Uncharacterized protein</fullName>
    </submittedName>
</protein>
<dbReference type="Proteomes" id="UP000030428">
    <property type="component" value="Unassembled WGS sequence"/>
</dbReference>
<organism evidence="1 2">
    <name type="scientific">Candidatus Thiomargarita nelsonii</name>
    <dbReference type="NCBI Taxonomy" id="1003181"/>
    <lineage>
        <taxon>Bacteria</taxon>
        <taxon>Pseudomonadati</taxon>
        <taxon>Pseudomonadota</taxon>
        <taxon>Gammaproteobacteria</taxon>
        <taxon>Thiotrichales</taxon>
        <taxon>Thiotrichaceae</taxon>
        <taxon>Thiomargarita</taxon>
    </lineage>
</organism>
<evidence type="ECO:0000313" key="1">
    <source>
        <dbReference type="EMBL" id="TGO03228.1"/>
    </source>
</evidence>
<comment type="caution">
    <text evidence="1">The sequence shown here is derived from an EMBL/GenBank/DDBJ whole genome shotgun (WGS) entry which is preliminary data.</text>
</comment>
<gene>
    <name evidence="1" type="ORF">PN36_10510</name>
</gene>
<proteinExistence type="predicted"/>
<dbReference type="AlphaFoldDB" id="A0A4E0QRC4"/>
<reference evidence="1 2" key="1">
    <citation type="journal article" date="2016" name="Front. Microbiol.">
        <title>Single-Cell (Meta-)Genomics of a Dimorphic Candidatus Thiomargarita nelsonii Reveals Genomic Plasticity.</title>
        <authorList>
            <person name="Flood B.E."/>
            <person name="Fliss P."/>
            <person name="Jones D.S."/>
            <person name="Dick G.J."/>
            <person name="Jain S."/>
            <person name="Kaster A.K."/>
            <person name="Winkel M."/>
            <person name="Mussmann M."/>
            <person name="Bailey J."/>
        </authorList>
    </citation>
    <scope>NUCLEOTIDE SEQUENCE [LARGE SCALE GENOMIC DNA]</scope>
    <source>
        <strain evidence="1">Hydrate Ridge</strain>
    </source>
</reference>
<keyword evidence="2" id="KW-1185">Reference proteome</keyword>
<dbReference type="EMBL" id="JSZA02000032">
    <property type="protein sequence ID" value="TGO03228.1"/>
    <property type="molecule type" value="Genomic_DNA"/>
</dbReference>
<sequence length="224" mass="26092">MSLNSRTIAKILREHFTGEIPIIKNISGHIDFMSSLKTELEKITGVEVSTGSSWDMRECHFSVEGEFSKYGDAFTMQFNQKNELIIDNYRDSATIYQIEQIYSFIDRLKLEPENIKGRRLKTEKVNKLKKQAILAKMKEIAKEDQFDFYTTEYKTKLKMIIRVEGGKLLEIDIPYGKFQEILKDLRSFIMTVRELQKSGISFKLKPDSNDGYGWIRHTSVRNAP</sequence>
<evidence type="ECO:0000313" key="2">
    <source>
        <dbReference type="Proteomes" id="UP000030428"/>
    </source>
</evidence>
<name>A0A4E0QRC4_9GAMM</name>
<accession>A0A4E0QRC4</accession>